<reference evidence="2" key="1">
    <citation type="journal article" date="2021" name="Proc. Natl. Acad. Sci. U.S.A.">
        <title>A Catalog of Tens of Thousands of Viruses from Human Metagenomes Reveals Hidden Associations with Chronic Diseases.</title>
        <authorList>
            <person name="Tisza M.J."/>
            <person name="Buck C.B."/>
        </authorList>
    </citation>
    <scope>NUCLEOTIDE SEQUENCE</scope>
    <source>
        <strain evidence="2">CtAvy12</strain>
    </source>
</reference>
<organism evidence="2">
    <name type="scientific">Siphoviridae sp. ctAvy12</name>
    <dbReference type="NCBI Taxonomy" id="2825371"/>
    <lineage>
        <taxon>Viruses</taxon>
        <taxon>Duplodnaviria</taxon>
        <taxon>Heunggongvirae</taxon>
        <taxon>Uroviricota</taxon>
        <taxon>Caudoviricetes</taxon>
    </lineage>
</organism>
<sequence length="101" mass="11218">MQVISHQRVDQPPRCPISERTGPQSKAPLQGGNEPLPPLCQNGSPARRSIAFHDSPKRCVLFQNVPLLRISWYRGVPFWNSLHLVAENSATKDHSAVLRAG</sequence>
<protein>
    <submittedName>
        <fullName evidence="2">Uncharacterized protein</fullName>
    </submittedName>
</protein>
<name>A0A8S5US00_9CAUD</name>
<accession>A0A8S5US00</accession>
<dbReference type="EMBL" id="BK016129">
    <property type="protein sequence ID" value="DAF97253.1"/>
    <property type="molecule type" value="Genomic_DNA"/>
</dbReference>
<feature type="region of interest" description="Disordered" evidence="1">
    <location>
        <begin position="1"/>
        <end position="42"/>
    </location>
</feature>
<evidence type="ECO:0000313" key="2">
    <source>
        <dbReference type="EMBL" id="DAF97253.1"/>
    </source>
</evidence>
<evidence type="ECO:0000256" key="1">
    <source>
        <dbReference type="SAM" id="MobiDB-lite"/>
    </source>
</evidence>
<proteinExistence type="predicted"/>